<proteinExistence type="predicted"/>
<dbReference type="RefSeq" id="WP_075743298.1">
    <property type="nucleotide sequence ID" value="NZ_CP016076.1"/>
</dbReference>
<dbReference type="AlphaFoldDB" id="A0AAC9L9U1"/>
<sequence>MAIPKGHRFPIDFDEAFPQGLVMVGEIVPDTEYQSREDKASGRPVRQRTDEVSGARQWRLSVTDPGETNAKRASFSVTLLSEVAPVPTSAEVLPGIRPIALDGLTAEPRLSGTGEFKYQAYAFRASRFRAVDAGTGQGSGNGKAVSGAGSSGSGSSAAKAA</sequence>
<feature type="compositionally biased region" description="Basic and acidic residues" evidence="1">
    <location>
        <begin position="33"/>
        <end position="53"/>
    </location>
</feature>
<reference evidence="3" key="1">
    <citation type="submission" date="2016-06" db="EMBL/GenBank/DDBJ databases">
        <title>Complete genome sequence of Actinoalloteichus fjordicus DSM 46855 (=ADI127-17), type strain of the new species Actinoalloteichus fjordicus.</title>
        <authorList>
            <person name="Ruckert C."/>
            <person name="Nouioui I."/>
            <person name="Willmese J."/>
            <person name="van Wezel G."/>
            <person name="Klenk H.-P."/>
            <person name="Kalinowski J."/>
            <person name="Zotchev S.B."/>
        </authorList>
    </citation>
    <scope>NUCLEOTIDE SEQUENCE [LARGE SCALE GENOMIC DNA]</scope>
    <source>
        <strain evidence="3">ADI127-7</strain>
    </source>
</reference>
<accession>A0AAC9L9U1</accession>
<protein>
    <recommendedName>
        <fullName evidence="4">Plasmid replication, integration and excision activator</fullName>
    </recommendedName>
</protein>
<keyword evidence="3" id="KW-1185">Reference proteome</keyword>
<dbReference type="EMBL" id="CP016076">
    <property type="protein sequence ID" value="APU12434.1"/>
    <property type="molecule type" value="Genomic_DNA"/>
</dbReference>
<evidence type="ECO:0000256" key="1">
    <source>
        <dbReference type="SAM" id="MobiDB-lite"/>
    </source>
</evidence>
<feature type="region of interest" description="Disordered" evidence="1">
    <location>
        <begin position="32"/>
        <end position="67"/>
    </location>
</feature>
<dbReference type="Proteomes" id="UP000185511">
    <property type="component" value="Chromosome"/>
</dbReference>
<evidence type="ECO:0000313" key="2">
    <source>
        <dbReference type="EMBL" id="APU12434.1"/>
    </source>
</evidence>
<dbReference type="KEGG" id="acad:UA74_01730"/>
<organism evidence="2 3">
    <name type="scientific">Actinoalloteichus fjordicus</name>
    <dbReference type="NCBI Taxonomy" id="1612552"/>
    <lineage>
        <taxon>Bacteria</taxon>
        <taxon>Bacillati</taxon>
        <taxon>Actinomycetota</taxon>
        <taxon>Actinomycetes</taxon>
        <taxon>Pseudonocardiales</taxon>
        <taxon>Pseudonocardiaceae</taxon>
        <taxon>Actinoalloteichus</taxon>
    </lineage>
</organism>
<feature type="region of interest" description="Disordered" evidence="1">
    <location>
        <begin position="132"/>
        <end position="161"/>
    </location>
</feature>
<gene>
    <name evidence="2" type="ORF">UA74_01730</name>
</gene>
<evidence type="ECO:0008006" key="4">
    <source>
        <dbReference type="Google" id="ProtNLM"/>
    </source>
</evidence>
<name>A0AAC9L9U1_9PSEU</name>
<feature type="compositionally biased region" description="Low complexity" evidence="1">
    <location>
        <begin position="142"/>
        <end position="161"/>
    </location>
</feature>
<evidence type="ECO:0000313" key="3">
    <source>
        <dbReference type="Proteomes" id="UP000185511"/>
    </source>
</evidence>